<dbReference type="STRING" id="7739.C3ZE17"/>
<dbReference type="InterPro" id="IPR042219">
    <property type="entry name" value="AAA_lid_11_sf"/>
</dbReference>
<comment type="subcellular location">
    <subcellularLocation>
        <location evidence="1">Cytoplasm</location>
        <location evidence="1">Cytoskeleton</location>
        <location evidence="1">Cilium axoneme</location>
    </subcellularLocation>
</comment>
<evidence type="ECO:0000256" key="6">
    <source>
        <dbReference type="ARBA" id="ARBA00022840"/>
    </source>
</evidence>
<gene>
    <name evidence="19" type="ORF">BRAFLDRAFT_65546</name>
</gene>
<dbReference type="InterPro" id="IPR035706">
    <property type="entry name" value="AAA_9"/>
</dbReference>
<dbReference type="Pfam" id="PF03028">
    <property type="entry name" value="Dynein_heavy"/>
    <property type="match status" value="1"/>
</dbReference>
<comment type="similarity">
    <text evidence="2">Belongs to the dynein heavy chain family.</text>
</comment>
<proteinExistence type="inferred from homology"/>
<evidence type="ECO:0000256" key="4">
    <source>
        <dbReference type="ARBA" id="ARBA00022701"/>
    </source>
</evidence>
<evidence type="ECO:0000259" key="18">
    <source>
        <dbReference type="Pfam" id="PF18199"/>
    </source>
</evidence>
<feature type="coiled-coil region" evidence="13">
    <location>
        <begin position="112"/>
        <end position="139"/>
    </location>
</feature>
<feature type="domain" description="Dynein heavy chain C-terminal" evidence="18">
    <location>
        <begin position="748"/>
        <end position="992"/>
    </location>
</feature>
<feature type="domain" description="Dynein heavy chain AAA lid" evidence="17">
    <location>
        <begin position="601"/>
        <end position="740"/>
    </location>
</feature>
<dbReference type="FunFam" id="3.10.490.20:FF:000010">
    <property type="entry name" value="Dynein heavy chain, putative"/>
    <property type="match status" value="1"/>
</dbReference>
<dbReference type="Gene3D" id="1.10.8.720">
    <property type="entry name" value="Region D6 of dynein motor"/>
    <property type="match status" value="1"/>
</dbReference>
<evidence type="ECO:0000259" key="16">
    <source>
        <dbReference type="Pfam" id="PF12781"/>
    </source>
</evidence>
<evidence type="ECO:0000256" key="8">
    <source>
        <dbReference type="ARBA" id="ARBA00023054"/>
    </source>
</evidence>
<keyword evidence="8 13" id="KW-0175">Coiled coil</keyword>
<dbReference type="GO" id="GO:0051959">
    <property type="term" value="F:dynein light intermediate chain binding"/>
    <property type="evidence" value="ECO:0007669"/>
    <property type="project" value="InterPro"/>
</dbReference>
<dbReference type="GO" id="GO:0030286">
    <property type="term" value="C:dynein complex"/>
    <property type="evidence" value="ECO:0007669"/>
    <property type="project" value="UniProtKB-KW"/>
</dbReference>
<dbReference type="PANTHER" id="PTHR46961">
    <property type="entry name" value="DYNEIN HEAVY CHAIN 1, AXONEMAL-LIKE PROTEIN"/>
    <property type="match status" value="1"/>
</dbReference>
<dbReference type="InterPro" id="IPR041228">
    <property type="entry name" value="Dynein_C"/>
</dbReference>
<evidence type="ECO:0000256" key="7">
    <source>
        <dbReference type="ARBA" id="ARBA00023017"/>
    </source>
</evidence>
<evidence type="ECO:0000256" key="1">
    <source>
        <dbReference type="ARBA" id="ARBA00004430"/>
    </source>
</evidence>
<dbReference type="Gene3D" id="1.20.1270.280">
    <property type="match status" value="1"/>
</dbReference>
<dbReference type="InParanoid" id="C3ZE17"/>
<dbReference type="InterPro" id="IPR004273">
    <property type="entry name" value="Dynein_heavy_D6_P-loop"/>
</dbReference>
<feature type="domain" description="Dynein heavy chain C-terminal" evidence="18">
    <location>
        <begin position="1058"/>
        <end position="1097"/>
    </location>
</feature>
<evidence type="ECO:0000256" key="2">
    <source>
        <dbReference type="ARBA" id="ARBA00008887"/>
    </source>
</evidence>
<dbReference type="Pfam" id="PF18199">
    <property type="entry name" value="Dynein_C"/>
    <property type="match status" value="7"/>
</dbReference>
<dbReference type="GO" id="GO:0045505">
    <property type="term" value="F:dynein intermediate chain binding"/>
    <property type="evidence" value="ECO:0007669"/>
    <property type="project" value="InterPro"/>
</dbReference>
<evidence type="ECO:0000256" key="3">
    <source>
        <dbReference type="ARBA" id="ARBA00022490"/>
    </source>
</evidence>
<feature type="domain" description="Dynein heavy chain C-terminal" evidence="18">
    <location>
        <begin position="1007"/>
        <end position="1046"/>
    </location>
</feature>
<feature type="domain" description="Dynein heavy chain region D6 P-loop" evidence="15">
    <location>
        <begin position="440"/>
        <end position="548"/>
    </location>
</feature>
<keyword evidence="3" id="KW-0963">Cytoplasm</keyword>
<evidence type="ECO:0000256" key="11">
    <source>
        <dbReference type="ARBA" id="ARBA00023212"/>
    </source>
</evidence>
<protein>
    <recommendedName>
        <fullName evidence="20">Dynein heavy chain 8, axonemal</fullName>
    </recommendedName>
</protein>
<dbReference type="Gene3D" id="3.40.50.300">
    <property type="entry name" value="P-loop containing nucleotide triphosphate hydrolases"/>
    <property type="match status" value="2"/>
</dbReference>
<dbReference type="InterPro" id="IPR043160">
    <property type="entry name" value="Dynein_C_barrel"/>
</dbReference>
<dbReference type="FunFam" id="1.10.8.1220:FF:000001">
    <property type="entry name" value="Dynein axonemal heavy chain 5"/>
    <property type="match status" value="1"/>
</dbReference>
<keyword evidence="14" id="KW-1133">Transmembrane helix</keyword>
<dbReference type="FunFam" id="3.40.50.300:FF:000320">
    <property type="entry name" value="Dynein, axonemal, heavy chain 5"/>
    <property type="match status" value="1"/>
</dbReference>
<name>C3ZE17_BRAFL</name>
<feature type="domain" description="Dynein heavy chain C-terminal" evidence="18">
    <location>
        <begin position="1262"/>
        <end position="1362"/>
    </location>
</feature>
<evidence type="ECO:0000259" key="15">
    <source>
        <dbReference type="Pfam" id="PF03028"/>
    </source>
</evidence>
<keyword evidence="10" id="KW-0505">Motor protein</keyword>
<reference evidence="19" key="1">
    <citation type="journal article" date="2008" name="Nature">
        <title>The amphioxus genome and the evolution of the chordate karyotype.</title>
        <authorList>
            <consortium name="US DOE Joint Genome Institute (JGI-PGF)"/>
            <person name="Putnam N.H."/>
            <person name="Butts T."/>
            <person name="Ferrier D.E.K."/>
            <person name="Furlong R.F."/>
            <person name="Hellsten U."/>
            <person name="Kawashima T."/>
            <person name="Robinson-Rechavi M."/>
            <person name="Shoguchi E."/>
            <person name="Terry A."/>
            <person name="Yu J.-K."/>
            <person name="Benito-Gutierrez E.L."/>
            <person name="Dubchak I."/>
            <person name="Garcia-Fernandez J."/>
            <person name="Gibson-Brown J.J."/>
            <person name="Grigoriev I.V."/>
            <person name="Horton A.C."/>
            <person name="de Jong P.J."/>
            <person name="Jurka J."/>
            <person name="Kapitonov V.V."/>
            <person name="Kohara Y."/>
            <person name="Kuroki Y."/>
            <person name="Lindquist E."/>
            <person name="Lucas S."/>
            <person name="Osoegawa K."/>
            <person name="Pennacchio L.A."/>
            <person name="Salamov A.A."/>
            <person name="Satou Y."/>
            <person name="Sauka-Spengler T."/>
            <person name="Schmutz J."/>
            <person name="Shin-I T."/>
            <person name="Toyoda A."/>
            <person name="Bronner-Fraser M."/>
            <person name="Fujiyama A."/>
            <person name="Holland L.Z."/>
            <person name="Holland P.W.H."/>
            <person name="Satoh N."/>
            <person name="Rokhsar D.S."/>
        </authorList>
    </citation>
    <scope>NUCLEOTIDE SEQUENCE [LARGE SCALE GENOMIC DNA]</scope>
    <source>
        <strain evidence="19">S238N-H82</strain>
        <tissue evidence="19">Testes</tissue>
    </source>
</reference>
<dbReference type="GO" id="GO:0005874">
    <property type="term" value="C:microtubule"/>
    <property type="evidence" value="ECO:0007669"/>
    <property type="project" value="UniProtKB-KW"/>
</dbReference>
<sequence>VTSLNHKYFRTHLEDALSLGRPLLIEDVGEELDPALDNVLEKNFIKSGSTFKVKVGDKEVDVMTGFKLYITTKLANPAYTPEVAARTMIIDFTVTMKGLEDQLLGRVILTEKAELEAERTTLLEEVNNNKRKMKELEDNLLYRLTSTEGSLVEDESLIEVLRVTKTTAEDVSEKLTIAAETEIKINTAREEFRPVASRGSVLYFLIVEMSLVNVMYQTALKQFLHTFDISMARSQKSPIPQKRIANIIEYLTFEVFAYTVRGLYEQDKFLYTLLLHIHVFAYTVRGLYEQDKFLYTLLLALKLDLQAKAIRHEEFQTFIKGGAALDLNAVEPKPKKWILDMTWLNLVQLSKLPQFSQIVNQVARNDKGWKTWFDSDAPEDEPIPDGYDSSLDIFGEDPAGSLLVPGPYHPTGTQLHRREDRSQEGVILNMEQMWEESTTREPMVCFLSMGSDPSENIERLAKSKGMPIRAISMGQGQEVHARRLVSQFMAEGGWVLLQNCHLGLDYMEELLDVLNTTENINETYRTWLTTEVHKKFPINLLQQSIKYTNEPPQGVKAGLKRTYAAFNQYTNEPPQGVKAGLKRTYAAFNQEFIDISNMPQWKPMLYGVAFLHTTVQERRKFGPLGWNIPYEFNQADFNASVQFVQNHLDELDLKKGVSWNTVRYMLGEIQYGGRVTDDLDKILLNTYCRVWFGDHMFGPNFVFYKGYPIPKCKNIQEYRDYIQSLPLKDTPEVFGLHPNADITYQTSMANSTLGTIVSIQPKESAGGGGETRESVVQRLANEMLEKLPPDYVPHEVKERLRKMGHLAPMNIFLRQEIDRMQRVITLVRTTLTDLNLAIEGTIIMSENLRDALDNMYDARVPAAWKKVSWESATLGFWFTELLERNTQFSTWVFEGRPLQFWMTGFFNPQGFLTAMRQEITRAHAAKGWALDMVILHNDVTRMFKEDVVAPPPAEIGGVYVYGLFLDGASWDRKNIKLIEPQPKVLFTNMPVSLSSIFILISSLYRPGGVYVYGLFLDGASWDRKNIKLIEPQPKVLFTNMPILSFILSYSFLPSIAQACVYVYGLFLDGASWDRKNIKLIEPQSKVLFTNMPVFHSVCQLISSLYRPGGVYVYGLFLDGASWDRKNIKLIEPQPKVLFTNMCHYLSFFFLLFPPSIPGGVYVYGLFLDGASWDRKNIKLIEPQPKVLFTNMPVSLSVIPFHTHFFPPSPGSGVYVYGLFLDGASWDRKKNIKLIEPQPKVLFTNMSVSLSVIPFHIISSLYRPVGGVYVYGLFLDGASWDRKNIKLIEPQPKVLFTNMPVVHIYAINNAGPKDETKKQTIQYYSCPVYKKPKRTDLTFILHILLKTGVNPEHWVLRGCALLCDTK</sequence>
<evidence type="ECO:0000256" key="14">
    <source>
        <dbReference type="SAM" id="Phobius"/>
    </source>
</evidence>
<evidence type="ECO:0000256" key="5">
    <source>
        <dbReference type="ARBA" id="ARBA00022741"/>
    </source>
</evidence>
<dbReference type="GO" id="GO:0005524">
    <property type="term" value="F:ATP binding"/>
    <property type="evidence" value="ECO:0007669"/>
    <property type="project" value="UniProtKB-KW"/>
</dbReference>
<dbReference type="Pfam" id="PF18198">
    <property type="entry name" value="AAA_lid_11"/>
    <property type="match status" value="1"/>
</dbReference>
<dbReference type="FunFam" id="1.10.8.720:FF:000004">
    <property type="entry name" value="Dynein heavy chain 5, axonemal"/>
    <property type="match status" value="1"/>
</dbReference>
<keyword evidence="11" id="KW-0206">Cytoskeleton</keyword>
<accession>C3ZE17</accession>
<dbReference type="eggNOG" id="KOG3595">
    <property type="taxonomic scope" value="Eukaryota"/>
</dbReference>
<evidence type="ECO:0000256" key="12">
    <source>
        <dbReference type="ARBA" id="ARBA00023273"/>
    </source>
</evidence>
<dbReference type="GO" id="GO:0007018">
    <property type="term" value="P:microtubule-based movement"/>
    <property type="evidence" value="ECO:0007669"/>
    <property type="project" value="InterPro"/>
</dbReference>
<keyword evidence="14" id="KW-0812">Transmembrane</keyword>
<dbReference type="GO" id="GO:0008569">
    <property type="term" value="F:minus-end-directed microtubule motor activity"/>
    <property type="evidence" value="ECO:0007669"/>
    <property type="project" value="InterPro"/>
</dbReference>
<dbReference type="EMBL" id="GG666612">
    <property type="protein sequence ID" value="EEN48973.1"/>
    <property type="molecule type" value="Genomic_DNA"/>
</dbReference>
<feature type="transmembrane region" description="Helical" evidence="14">
    <location>
        <begin position="1042"/>
        <end position="1066"/>
    </location>
</feature>
<keyword evidence="5" id="KW-0547">Nucleotide-binding</keyword>
<dbReference type="InterPro" id="IPR041658">
    <property type="entry name" value="AAA_lid_11"/>
</dbReference>
<keyword evidence="7" id="KW-0243">Dynein</keyword>
<feature type="domain" description="Dynein heavy chain C-terminal" evidence="18">
    <location>
        <begin position="1158"/>
        <end position="1194"/>
    </location>
</feature>
<feature type="transmembrane region" description="Helical" evidence="14">
    <location>
        <begin position="1144"/>
        <end position="1166"/>
    </location>
</feature>
<dbReference type="GO" id="GO:0005930">
    <property type="term" value="C:axoneme"/>
    <property type="evidence" value="ECO:0007669"/>
    <property type="project" value="UniProtKB-SubCell"/>
</dbReference>
<feature type="non-terminal residue" evidence="19">
    <location>
        <position position="1"/>
    </location>
</feature>
<dbReference type="PANTHER" id="PTHR46961:SF19">
    <property type="entry name" value="DYNEIN HEAVY CHAIN 5, AXONEMAL"/>
    <property type="match status" value="1"/>
</dbReference>
<dbReference type="Pfam" id="PF12781">
    <property type="entry name" value="AAA_9"/>
    <property type="match status" value="1"/>
</dbReference>
<feature type="domain" description="Dynein heavy chain C-terminal" evidence="18">
    <location>
        <begin position="1109"/>
        <end position="1141"/>
    </location>
</feature>
<evidence type="ECO:0000256" key="9">
    <source>
        <dbReference type="ARBA" id="ARBA00023069"/>
    </source>
</evidence>
<feature type="domain" description="Dynein heavy chain C-terminal" evidence="18">
    <location>
        <begin position="1208"/>
        <end position="1247"/>
    </location>
</feature>
<organism>
    <name type="scientific">Branchiostoma floridae</name>
    <name type="common">Florida lancelet</name>
    <name type="synonym">Amphioxus</name>
    <dbReference type="NCBI Taxonomy" id="7739"/>
    <lineage>
        <taxon>Eukaryota</taxon>
        <taxon>Metazoa</taxon>
        <taxon>Chordata</taxon>
        <taxon>Cephalochordata</taxon>
        <taxon>Leptocardii</taxon>
        <taxon>Amphioxiformes</taxon>
        <taxon>Branchiostomatidae</taxon>
        <taxon>Branchiostoma</taxon>
    </lineage>
</organism>
<keyword evidence="6" id="KW-0067">ATP-binding</keyword>
<keyword evidence="4" id="KW-0493">Microtubule</keyword>
<dbReference type="Gene3D" id="6.10.140.1060">
    <property type="match status" value="1"/>
</dbReference>
<evidence type="ECO:0000256" key="10">
    <source>
        <dbReference type="ARBA" id="ARBA00023175"/>
    </source>
</evidence>
<evidence type="ECO:0000259" key="17">
    <source>
        <dbReference type="Pfam" id="PF18198"/>
    </source>
</evidence>
<keyword evidence="14" id="KW-0472">Membrane</keyword>
<dbReference type="InterPro" id="IPR026983">
    <property type="entry name" value="DHC"/>
</dbReference>
<keyword evidence="12" id="KW-0966">Cell projection</keyword>
<keyword evidence="9" id="KW-0969">Cilium</keyword>
<feature type="domain" description="Dynein heavy chain ATP-binding dynein motor region" evidence="16">
    <location>
        <begin position="1"/>
        <end position="171"/>
    </location>
</feature>
<evidence type="ECO:0008006" key="20">
    <source>
        <dbReference type="Google" id="ProtNLM"/>
    </source>
</evidence>
<dbReference type="Gene3D" id="3.10.490.20">
    <property type="match status" value="2"/>
</dbReference>
<dbReference type="InterPro" id="IPR027417">
    <property type="entry name" value="P-loop_NTPase"/>
</dbReference>
<dbReference type="Gene3D" id="1.10.8.1220">
    <property type="match status" value="1"/>
</dbReference>
<evidence type="ECO:0000313" key="19">
    <source>
        <dbReference type="EMBL" id="EEN48973.1"/>
    </source>
</evidence>
<evidence type="ECO:0000256" key="13">
    <source>
        <dbReference type="SAM" id="Coils"/>
    </source>
</evidence>
<dbReference type="FunFam" id="1.20.1270.280:FF:000002">
    <property type="entry name" value="Dynein heavy chain 5, axonemal"/>
    <property type="match status" value="1"/>
</dbReference>